<dbReference type="PROSITE" id="PS50943">
    <property type="entry name" value="HTH_CROC1"/>
    <property type="match status" value="1"/>
</dbReference>
<feature type="region of interest" description="Disordered" evidence="1">
    <location>
        <begin position="72"/>
        <end position="102"/>
    </location>
</feature>
<evidence type="ECO:0000259" key="2">
    <source>
        <dbReference type="PROSITE" id="PS50943"/>
    </source>
</evidence>
<dbReference type="SMART" id="SM00530">
    <property type="entry name" value="HTH_XRE"/>
    <property type="match status" value="1"/>
</dbReference>
<dbReference type="EMBL" id="JACHHQ010000004">
    <property type="protein sequence ID" value="MBB5200304.1"/>
    <property type="molecule type" value="Genomic_DNA"/>
</dbReference>
<dbReference type="Proteomes" id="UP000571084">
    <property type="component" value="Unassembled WGS sequence"/>
</dbReference>
<dbReference type="AlphaFoldDB" id="A0A840RUE7"/>
<feature type="compositionally biased region" description="Basic and acidic residues" evidence="1">
    <location>
        <begin position="83"/>
        <end position="92"/>
    </location>
</feature>
<reference evidence="3 4" key="1">
    <citation type="submission" date="2020-08" db="EMBL/GenBank/DDBJ databases">
        <title>Genomic Encyclopedia of Type Strains, Phase IV (KMG-IV): sequencing the most valuable type-strain genomes for metagenomic binning, comparative biology and taxonomic classification.</title>
        <authorList>
            <person name="Goeker M."/>
        </authorList>
    </citation>
    <scope>NUCLEOTIDE SEQUENCE [LARGE SCALE GENOMIC DNA]</scope>
    <source>
        <strain evidence="3 4">DSM 23240</strain>
    </source>
</reference>
<protein>
    <submittedName>
        <fullName evidence="3">Transcriptional regulator with XRE-family HTH domain</fullName>
    </submittedName>
</protein>
<feature type="compositionally biased region" description="Basic and acidic residues" evidence="1">
    <location>
        <begin position="116"/>
        <end position="125"/>
    </location>
</feature>
<sequence length="167" mass="18424">MMLTLTSAAQLSTHFKSLRRAKGWSQADLGDKLGIGQSRVAQIEGEPGSISVDKLLQILHLLDAKLGIETDVRSERSNSVTEEPVKKPERAKRGGGAVAAPQHHLKLQSYEELLKSKQRSTDVKTRTQFSSVSDSLPPKPPLTKQGLLPPRKTLDKPIKLSNTKKKW</sequence>
<gene>
    <name evidence="3" type="ORF">HNR39_002139</name>
</gene>
<feature type="domain" description="HTH cro/C1-type" evidence="2">
    <location>
        <begin position="15"/>
        <end position="73"/>
    </location>
</feature>
<dbReference type="GO" id="GO:0003677">
    <property type="term" value="F:DNA binding"/>
    <property type="evidence" value="ECO:0007669"/>
    <property type="project" value="InterPro"/>
</dbReference>
<dbReference type="Pfam" id="PF01381">
    <property type="entry name" value="HTH_3"/>
    <property type="match status" value="1"/>
</dbReference>
<dbReference type="InterPro" id="IPR001387">
    <property type="entry name" value="Cro/C1-type_HTH"/>
</dbReference>
<dbReference type="RefSeq" id="WP_168051595.1">
    <property type="nucleotide sequence ID" value="NZ_JAAOZT010000001.1"/>
</dbReference>
<evidence type="ECO:0000313" key="4">
    <source>
        <dbReference type="Proteomes" id="UP000571084"/>
    </source>
</evidence>
<proteinExistence type="predicted"/>
<dbReference type="CDD" id="cd00093">
    <property type="entry name" value="HTH_XRE"/>
    <property type="match status" value="1"/>
</dbReference>
<keyword evidence="4" id="KW-1185">Reference proteome</keyword>
<dbReference type="InterPro" id="IPR010982">
    <property type="entry name" value="Lambda_DNA-bd_dom_sf"/>
</dbReference>
<evidence type="ECO:0000313" key="3">
    <source>
        <dbReference type="EMBL" id="MBB5200304.1"/>
    </source>
</evidence>
<evidence type="ECO:0000256" key="1">
    <source>
        <dbReference type="SAM" id="MobiDB-lite"/>
    </source>
</evidence>
<feature type="region of interest" description="Disordered" evidence="1">
    <location>
        <begin position="116"/>
        <end position="167"/>
    </location>
</feature>
<dbReference type="SUPFAM" id="SSF47413">
    <property type="entry name" value="lambda repressor-like DNA-binding domains"/>
    <property type="match status" value="1"/>
</dbReference>
<organism evidence="3 4">
    <name type="scientific">Glaciimonas immobilis</name>
    <dbReference type="NCBI Taxonomy" id="728004"/>
    <lineage>
        <taxon>Bacteria</taxon>
        <taxon>Pseudomonadati</taxon>
        <taxon>Pseudomonadota</taxon>
        <taxon>Betaproteobacteria</taxon>
        <taxon>Burkholderiales</taxon>
        <taxon>Oxalobacteraceae</taxon>
        <taxon>Glaciimonas</taxon>
    </lineage>
</organism>
<name>A0A840RUE7_9BURK</name>
<accession>A0A840RUE7</accession>
<dbReference type="Gene3D" id="1.10.260.40">
    <property type="entry name" value="lambda repressor-like DNA-binding domains"/>
    <property type="match status" value="1"/>
</dbReference>
<comment type="caution">
    <text evidence="3">The sequence shown here is derived from an EMBL/GenBank/DDBJ whole genome shotgun (WGS) entry which is preliminary data.</text>
</comment>